<evidence type="ECO:0000256" key="4">
    <source>
        <dbReference type="RuleBase" id="RU003887"/>
    </source>
</evidence>
<dbReference type="Pfam" id="PF00849">
    <property type="entry name" value="PseudoU_synth_2"/>
    <property type="match status" value="1"/>
</dbReference>
<dbReference type="GO" id="GO:0003723">
    <property type="term" value="F:RNA binding"/>
    <property type="evidence" value="ECO:0007669"/>
    <property type="project" value="UniProtKB-KW"/>
</dbReference>
<evidence type="ECO:0000256" key="3">
    <source>
        <dbReference type="PROSITE-ProRule" id="PRU00182"/>
    </source>
</evidence>
<dbReference type="Pfam" id="PF01479">
    <property type="entry name" value="S4"/>
    <property type="match status" value="1"/>
</dbReference>
<dbReference type="NCBIfam" id="TIGR00093">
    <property type="entry name" value="pseudouridine synthase"/>
    <property type="match status" value="1"/>
</dbReference>
<dbReference type="PANTHER" id="PTHR47683">
    <property type="entry name" value="PSEUDOURIDINE SYNTHASE FAMILY PROTEIN-RELATED"/>
    <property type="match status" value="1"/>
</dbReference>
<dbReference type="Proteomes" id="UP000034207">
    <property type="component" value="Unassembled WGS sequence"/>
</dbReference>
<feature type="domain" description="RNA-binding S4" evidence="5">
    <location>
        <begin position="2"/>
        <end position="59"/>
    </location>
</feature>
<proteinExistence type="inferred from homology"/>
<organism evidence="6 7">
    <name type="scientific">candidate division CPR2 bacterium GW2011_GWC2_39_10</name>
    <dbReference type="NCBI Taxonomy" id="1618345"/>
    <lineage>
        <taxon>Bacteria</taxon>
        <taxon>Bacteria division CPR2</taxon>
    </lineage>
</organism>
<evidence type="ECO:0000313" key="6">
    <source>
        <dbReference type="EMBL" id="KKQ94815.1"/>
    </source>
</evidence>
<dbReference type="InterPro" id="IPR002942">
    <property type="entry name" value="S4_RNA-bd"/>
</dbReference>
<dbReference type="SUPFAM" id="SSF55120">
    <property type="entry name" value="Pseudouridine synthase"/>
    <property type="match status" value="1"/>
</dbReference>
<accession>A0A0G0M381</accession>
<evidence type="ECO:0000256" key="1">
    <source>
        <dbReference type="ARBA" id="ARBA00008348"/>
    </source>
</evidence>
<dbReference type="EC" id="5.4.99.-" evidence="4"/>
<dbReference type="CDD" id="cd00165">
    <property type="entry name" value="S4"/>
    <property type="match status" value="1"/>
</dbReference>
<evidence type="ECO:0000256" key="2">
    <source>
        <dbReference type="ARBA" id="ARBA00023235"/>
    </source>
</evidence>
<comment type="similarity">
    <text evidence="1 4">Belongs to the pseudouridine synthase RsuA family.</text>
</comment>
<dbReference type="InterPro" id="IPR018496">
    <property type="entry name" value="PsdUridine_synth_RsuA/RluB_CS"/>
</dbReference>
<dbReference type="SUPFAM" id="SSF55174">
    <property type="entry name" value="Alpha-L RNA-binding motif"/>
    <property type="match status" value="1"/>
</dbReference>
<dbReference type="PROSITE" id="PS01149">
    <property type="entry name" value="PSI_RSU"/>
    <property type="match status" value="1"/>
</dbReference>
<evidence type="ECO:0000259" key="5">
    <source>
        <dbReference type="SMART" id="SM00363"/>
    </source>
</evidence>
<dbReference type="AlphaFoldDB" id="A0A0G0M381"/>
<dbReference type="InterPro" id="IPR036986">
    <property type="entry name" value="S4_RNA-bd_sf"/>
</dbReference>
<dbReference type="InterPro" id="IPR006145">
    <property type="entry name" value="PsdUridine_synth_RsuA/RluA"/>
</dbReference>
<dbReference type="InterPro" id="IPR042092">
    <property type="entry name" value="PsdUridine_s_RsuA/RluB/E/F_cat"/>
</dbReference>
<dbReference type="Gene3D" id="3.30.70.1560">
    <property type="entry name" value="Alpha-L RNA-binding motif"/>
    <property type="match status" value="1"/>
</dbReference>
<dbReference type="Gene3D" id="3.30.70.580">
    <property type="entry name" value="Pseudouridine synthase I, catalytic domain, N-terminal subdomain"/>
    <property type="match status" value="1"/>
</dbReference>
<keyword evidence="3" id="KW-0694">RNA-binding</keyword>
<dbReference type="STRING" id="1618345.UT18_C0007G0071"/>
<protein>
    <recommendedName>
        <fullName evidence="4">Pseudouridine synthase</fullName>
        <ecNumber evidence="4">5.4.99.-</ecNumber>
    </recommendedName>
</protein>
<dbReference type="PROSITE" id="PS50889">
    <property type="entry name" value="S4"/>
    <property type="match status" value="1"/>
</dbReference>
<evidence type="ECO:0000313" key="7">
    <source>
        <dbReference type="Proteomes" id="UP000034207"/>
    </source>
</evidence>
<dbReference type="Gene3D" id="3.10.290.10">
    <property type="entry name" value="RNA-binding S4 domain"/>
    <property type="match status" value="1"/>
</dbReference>
<name>A0A0G0M381_UNCC2</name>
<dbReference type="InterPro" id="IPR050343">
    <property type="entry name" value="RsuA_PseudoU_synthase"/>
</dbReference>
<dbReference type="PANTHER" id="PTHR47683:SF2">
    <property type="entry name" value="RNA-BINDING S4 DOMAIN-CONTAINING PROTEIN"/>
    <property type="match status" value="1"/>
</dbReference>
<dbReference type="GO" id="GO:0000455">
    <property type="term" value="P:enzyme-directed rRNA pseudouridine synthesis"/>
    <property type="evidence" value="ECO:0007669"/>
    <property type="project" value="UniProtKB-ARBA"/>
</dbReference>
<dbReference type="InterPro" id="IPR000748">
    <property type="entry name" value="PsdUridine_synth_RsuA/RluB/E/F"/>
</dbReference>
<comment type="caution">
    <text evidence="6">The sequence shown here is derived from an EMBL/GenBank/DDBJ whole genome shotgun (WGS) entry which is preliminary data.</text>
</comment>
<reference evidence="6 7" key="1">
    <citation type="journal article" date="2015" name="Nature">
        <title>rRNA introns, odd ribosomes, and small enigmatic genomes across a large radiation of phyla.</title>
        <authorList>
            <person name="Brown C.T."/>
            <person name="Hug L.A."/>
            <person name="Thomas B.C."/>
            <person name="Sharon I."/>
            <person name="Castelle C.J."/>
            <person name="Singh A."/>
            <person name="Wilkins M.J."/>
            <person name="Williams K.H."/>
            <person name="Banfield J.F."/>
        </authorList>
    </citation>
    <scope>NUCLEOTIDE SEQUENCE [LARGE SCALE GENOMIC DNA]</scope>
</reference>
<gene>
    <name evidence="6" type="ORF">UT18_C0007G0071</name>
</gene>
<dbReference type="SMART" id="SM00363">
    <property type="entry name" value="S4"/>
    <property type="match status" value="1"/>
</dbReference>
<sequence length="228" mass="26475">MERINKYLAKCNLGSRRKVEKYIENGQIFIDGKKASLTDIVSPNNVITLDDKPLLAKKFEYVLINKPTGYVTTVKDNHAKQIIIDLLPQNLRHLKPVGRLDKETSGLILLTNDGNLANKLTHPRYEKEKEYEVKTKPEFTETALEKMSSGFELEDGFIKPKKFEIKNGKIYITISEGRNRLIRRMFSYFGFEVIELKRTRISFLKLGHLREGEFIHLSNKEICKLKDE</sequence>
<dbReference type="EMBL" id="LBVV01000007">
    <property type="protein sequence ID" value="KKQ94815.1"/>
    <property type="molecule type" value="Genomic_DNA"/>
</dbReference>
<dbReference type="InterPro" id="IPR020103">
    <property type="entry name" value="PsdUridine_synth_cat_dom_sf"/>
</dbReference>
<dbReference type="CDD" id="cd02870">
    <property type="entry name" value="PseudoU_synth_RsuA_like"/>
    <property type="match status" value="1"/>
</dbReference>
<keyword evidence="2 4" id="KW-0413">Isomerase</keyword>
<dbReference type="GO" id="GO:0120159">
    <property type="term" value="F:rRNA pseudouridine synthase activity"/>
    <property type="evidence" value="ECO:0007669"/>
    <property type="project" value="UniProtKB-ARBA"/>
</dbReference>
<dbReference type="InterPro" id="IPR020094">
    <property type="entry name" value="TruA/RsuA/RluB/E/F_N"/>
</dbReference>